<dbReference type="OrthoDB" id="3364052at2759"/>
<feature type="compositionally biased region" description="Polar residues" evidence="1">
    <location>
        <begin position="313"/>
        <end position="330"/>
    </location>
</feature>
<dbReference type="Proteomes" id="UP000232875">
    <property type="component" value="Unassembled WGS sequence"/>
</dbReference>
<evidence type="ECO:0000313" key="2">
    <source>
        <dbReference type="EMBL" id="PKI84860.1"/>
    </source>
</evidence>
<name>A0A2N1JE80_9BASI</name>
<organism evidence="2 3">
    <name type="scientific">Malassezia vespertilionis</name>
    <dbReference type="NCBI Taxonomy" id="2020962"/>
    <lineage>
        <taxon>Eukaryota</taxon>
        <taxon>Fungi</taxon>
        <taxon>Dikarya</taxon>
        <taxon>Basidiomycota</taxon>
        <taxon>Ustilaginomycotina</taxon>
        <taxon>Malasseziomycetes</taxon>
        <taxon>Malasseziales</taxon>
        <taxon>Malasseziaceae</taxon>
        <taxon>Malassezia</taxon>
    </lineage>
</organism>
<protein>
    <submittedName>
        <fullName evidence="2">Uncharacterized protein</fullName>
    </submittedName>
</protein>
<sequence>MWSKPCGMRIHTFIRARGALSLSAQHEAEIRRLLANACRKDEAWEARSPPSPDTTSPFGENSYNSPSIAARSFRSARAPMPHTHAQHSQHTPAPDFGDEYTRKFDRRMHALSLRPTHGEEGGVAPSRSPSTPMHSRRTVYPGSAPRALRHGTPRVDRNEDAPHLGNLELALQQFHQCAPRIPNAQALVTPALCTQMDCAVNAAQAVNRGLRHAISTSLETRMSFALRPGYDAMDQLAAAFDSALGSVLRDSDDQIRCLTDTLIVITGEERQRQRHAGREPHSPRHLVPANPAPRAPFRSASRPPTGPWHDQLFAQSPQDALAHSQPTSPSLAPLRPSALFSPPVSGTHSCSTPAAYAGAPACVRERFDSPYRSLDID</sequence>
<evidence type="ECO:0000313" key="3">
    <source>
        <dbReference type="Proteomes" id="UP000232875"/>
    </source>
</evidence>
<evidence type="ECO:0000256" key="1">
    <source>
        <dbReference type="SAM" id="MobiDB-lite"/>
    </source>
</evidence>
<feature type="region of interest" description="Disordered" evidence="1">
    <location>
        <begin position="112"/>
        <end position="155"/>
    </location>
</feature>
<accession>A0A2N1JE80</accession>
<proteinExistence type="predicted"/>
<feature type="region of interest" description="Disordered" evidence="1">
    <location>
        <begin position="42"/>
        <end position="99"/>
    </location>
</feature>
<feature type="compositionally biased region" description="Polar residues" evidence="1">
    <location>
        <begin position="53"/>
        <end position="64"/>
    </location>
</feature>
<feature type="region of interest" description="Disordered" evidence="1">
    <location>
        <begin position="269"/>
        <end position="354"/>
    </location>
</feature>
<reference evidence="2 3" key="1">
    <citation type="submission" date="2017-10" db="EMBL/GenBank/DDBJ databases">
        <title>A novel species of cold-tolerant Malassezia isolated from bats.</title>
        <authorList>
            <person name="Lorch J.M."/>
            <person name="Palmer J.M."/>
            <person name="Vanderwolf K.J."/>
            <person name="Schmidt K.Z."/>
            <person name="Verant M.L."/>
            <person name="Weller T.J."/>
            <person name="Blehert D.S."/>
        </authorList>
    </citation>
    <scope>NUCLEOTIDE SEQUENCE [LARGE SCALE GENOMIC DNA]</scope>
    <source>
        <strain evidence="2 3">NWHC:44797-103</strain>
    </source>
</reference>
<gene>
    <name evidence="2" type="ORF">MVES_000808</name>
</gene>
<feature type="compositionally biased region" description="Low complexity" evidence="1">
    <location>
        <begin position="65"/>
        <end position="81"/>
    </location>
</feature>
<dbReference type="AlphaFoldDB" id="A0A2N1JE80"/>
<feature type="compositionally biased region" description="Basic and acidic residues" evidence="1">
    <location>
        <begin position="269"/>
        <end position="282"/>
    </location>
</feature>
<dbReference type="EMBL" id="KZ454988">
    <property type="protein sequence ID" value="PKI84860.1"/>
    <property type="molecule type" value="Genomic_DNA"/>
</dbReference>
<keyword evidence="3" id="KW-1185">Reference proteome</keyword>